<gene>
    <name evidence="13" type="ORF">ZEAMMB73_Zm00001d052925</name>
</gene>
<keyword evidence="13" id="KW-0418">Kinase</keyword>
<dbReference type="OrthoDB" id="1935106at2759"/>
<evidence type="ECO:0000256" key="12">
    <source>
        <dbReference type="ARBA" id="ARBA00023180"/>
    </source>
</evidence>
<keyword evidence="5" id="KW-0812">Transmembrane</keyword>
<dbReference type="InterPro" id="IPR011009">
    <property type="entry name" value="Kinase-like_dom_sf"/>
</dbReference>
<keyword evidence="6" id="KW-0732">Signal</keyword>
<evidence type="ECO:0000256" key="7">
    <source>
        <dbReference type="ARBA" id="ARBA00022741"/>
    </source>
</evidence>
<keyword evidence="11 13" id="KW-0675">Receptor</keyword>
<dbReference type="InterPro" id="IPR000719">
    <property type="entry name" value="Prot_kinase_dom"/>
</dbReference>
<sequence length="175" mass="18874">MLDASFNTKLGGFGLARLVDHGRASYTTVLAGTMSYMDMDPECMVTGRASTESADIYSFGIVLLEIACGRVPLVVRRDDDVVIHLAQRVSELYHGGQVLGAADPQLNGNFNVEEMECAVVGGLWCVHPDRSMRPSIRQAVTVSMLWSEAEVPKLPVRMPPPAALVGSLLLLGQSN</sequence>
<evidence type="ECO:0000256" key="9">
    <source>
        <dbReference type="ARBA" id="ARBA00022989"/>
    </source>
</evidence>
<protein>
    <submittedName>
        <fullName evidence="13">Lectin-domain containing receptor kinase A4.1</fullName>
    </submittedName>
</protein>
<dbReference type="OMA" id="WELYSEE"/>
<dbReference type="FunFam" id="1.10.510.10:FF:000240">
    <property type="entry name" value="Lectin-domain containing receptor kinase A4.3"/>
    <property type="match status" value="1"/>
</dbReference>
<evidence type="ECO:0000256" key="4">
    <source>
        <dbReference type="ARBA" id="ARBA00022475"/>
    </source>
</evidence>
<dbReference type="GO" id="GO:0004672">
    <property type="term" value="F:protein kinase activity"/>
    <property type="evidence" value="ECO:0007669"/>
    <property type="project" value="InterPro"/>
</dbReference>
<dbReference type="SMR" id="A0A1D6QKX5"/>
<dbReference type="GO" id="GO:0005524">
    <property type="term" value="F:ATP binding"/>
    <property type="evidence" value="ECO:0007669"/>
    <property type="project" value="UniProtKB-KW"/>
</dbReference>
<dbReference type="STRING" id="4577.A0A1D6QKX5"/>
<dbReference type="PROSITE" id="PS50011">
    <property type="entry name" value="PROTEIN_KINASE_DOM"/>
    <property type="match status" value="1"/>
</dbReference>
<dbReference type="InParanoid" id="A0A1D6QKX5"/>
<evidence type="ECO:0000256" key="8">
    <source>
        <dbReference type="ARBA" id="ARBA00022840"/>
    </source>
</evidence>
<evidence type="ECO:0000256" key="3">
    <source>
        <dbReference type="ARBA" id="ARBA00010217"/>
    </source>
</evidence>
<reference evidence="13" key="1">
    <citation type="submission" date="2015-12" db="EMBL/GenBank/DDBJ databases">
        <title>Update maize B73 reference genome by single molecule sequencing technologies.</title>
        <authorList>
            <consortium name="Maize Genome Sequencing Project"/>
            <person name="Ware D."/>
        </authorList>
    </citation>
    <scope>NUCLEOTIDE SEQUENCE</scope>
    <source>
        <tissue evidence="13">Seedling</tissue>
    </source>
</reference>
<evidence type="ECO:0000313" key="13">
    <source>
        <dbReference type="EMBL" id="AQK58363.1"/>
    </source>
</evidence>
<comment type="similarity">
    <text evidence="2">In the N-terminal section; belongs to the leguminous lectin family.</text>
</comment>
<dbReference type="EMBL" id="CM000780">
    <property type="protein sequence ID" value="AQK58363.1"/>
    <property type="molecule type" value="Genomic_DNA"/>
</dbReference>
<keyword evidence="13" id="KW-0808">Transferase</keyword>
<evidence type="ECO:0000256" key="11">
    <source>
        <dbReference type="ARBA" id="ARBA00023170"/>
    </source>
</evidence>
<evidence type="ECO:0000256" key="2">
    <source>
        <dbReference type="ARBA" id="ARBA00008536"/>
    </source>
</evidence>
<dbReference type="PANTHER" id="PTHR27007">
    <property type="match status" value="1"/>
</dbReference>
<keyword evidence="7" id="KW-0547">Nucleotide-binding</keyword>
<evidence type="ECO:0000256" key="10">
    <source>
        <dbReference type="ARBA" id="ARBA00023136"/>
    </source>
</evidence>
<name>A0A1D6QKX5_MAIZE</name>
<keyword evidence="12" id="KW-0325">Glycoprotein</keyword>
<keyword evidence="10" id="KW-0472">Membrane</keyword>
<evidence type="ECO:0000256" key="1">
    <source>
        <dbReference type="ARBA" id="ARBA00004251"/>
    </source>
</evidence>
<dbReference type="SUPFAM" id="SSF56112">
    <property type="entry name" value="Protein kinase-like (PK-like)"/>
    <property type="match status" value="1"/>
</dbReference>
<dbReference type="ExpressionAtlas" id="A0A1D6QKX5">
    <property type="expression patterns" value="baseline"/>
</dbReference>
<dbReference type="GO" id="GO:0005886">
    <property type="term" value="C:plasma membrane"/>
    <property type="evidence" value="ECO:0007669"/>
    <property type="project" value="UniProtKB-SubCell"/>
</dbReference>
<dbReference type="AlphaFoldDB" id="A0A1D6QKX5"/>
<comment type="similarity">
    <text evidence="3">In the C-terminal section; belongs to the protein kinase superfamily. Ser/Thr protein kinase family.</text>
</comment>
<evidence type="ECO:0000256" key="5">
    <source>
        <dbReference type="ARBA" id="ARBA00022692"/>
    </source>
</evidence>
<dbReference type="Pfam" id="PF00069">
    <property type="entry name" value="Pkinase"/>
    <property type="match status" value="1"/>
</dbReference>
<dbReference type="GO" id="GO:0002229">
    <property type="term" value="P:defense response to oomycetes"/>
    <property type="evidence" value="ECO:0007669"/>
    <property type="project" value="UniProtKB-ARBA"/>
</dbReference>
<proteinExistence type="inferred from homology"/>
<comment type="subcellular location">
    <subcellularLocation>
        <location evidence="1">Cell membrane</location>
        <topology evidence="1">Single-pass type I membrane protein</topology>
    </subcellularLocation>
</comment>
<dbReference type="KEGG" id="zma:103655865"/>
<keyword evidence="8" id="KW-0067">ATP-binding</keyword>
<dbReference type="InterPro" id="IPR050528">
    <property type="entry name" value="L-type_Lectin-RKs"/>
</dbReference>
<organism evidence="13">
    <name type="scientific">Zea mays</name>
    <name type="common">Maize</name>
    <dbReference type="NCBI Taxonomy" id="4577"/>
    <lineage>
        <taxon>Eukaryota</taxon>
        <taxon>Viridiplantae</taxon>
        <taxon>Streptophyta</taxon>
        <taxon>Embryophyta</taxon>
        <taxon>Tracheophyta</taxon>
        <taxon>Spermatophyta</taxon>
        <taxon>Magnoliopsida</taxon>
        <taxon>Liliopsida</taxon>
        <taxon>Poales</taxon>
        <taxon>Poaceae</taxon>
        <taxon>PACMAD clade</taxon>
        <taxon>Panicoideae</taxon>
        <taxon>Andropogonodae</taxon>
        <taxon>Andropogoneae</taxon>
        <taxon>Tripsacinae</taxon>
        <taxon>Zea</taxon>
    </lineage>
</organism>
<evidence type="ECO:0000256" key="6">
    <source>
        <dbReference type="ARBA" id="ARBA00022729"/>
    </source>
</evidence>
<keyword evidence="4" id="KW-1003">Cell membrane</keyword>
<dbReference type="Gene3D" id="1.10.510.10">
    <property type="entry name" value="Transferase(Phosphotransferase) domain 1"/>
    <property type="match status" value="1"/>
</dbReference>
<accession>A0A1D6QKX5</accession>
<keyword evidence="9" id="KW-1133">Transmembrane helix</keyword>